<feature type="region of interest" description="Disordered" evidence="1">
    <location>
        <begin position="123"/>
        <end position="152"/>
    </location>
</feature>
<dbReference type="EMBL" id="JAHFXS010000657">
    <property type="protein sequence ID" value="KAG9982921.1"/>
    <property type="molecule type" value="Genomic_DNA"/>
</dbReference>
<feature type="non-terminal residue" evidence="2">
    <location>
        <position position="152"/>
    </location>
</feature>
<name>A0A9P8JVX4_AURME</name>
<proteinExistence type="predicted"/>
<gene>
    <name evidence="2" type="ORF">KCU98_g6447</name>
</gene>
<evidence type="ECO:0000313" key="2">
    <source>
        <dbReference type="EMBL" id="KAG9982921.1"/>
    </source>
</evidence>
<dbReference type="Proteomes" id="UP000729357">
    <property type="component" value="Unassembled WGS sequence"/>
</dbReference>
<dbReference type="AlphaFoldDB" id="A0A9P8JVX4"/>
<feature type="compositionally biased region" description="Acidic residues" evidence="1">
    <location>
        <begin position="143"/>
        <end position="152"/>
    </location>
</feature>
<evidence type="ECO:0000256" key="1">
    <source>
        <dbReference type="SAM" id="MobiDB-lite"/>
    </source>
</evidence>
<comment type="caution">
    <text evidence="2">The sequence shown here is derived from an EMBL/GenBank/DDBJ whole genome shotgun (WGS) entry which is preliminary data.</text>
</comment>
<evidence type="ECO:0000313" key="3">
    <source>
        <dbReference type="Proteomes" id="UP000729357"/>
    </source>
</evidence>
<sequence>MADMHELLTTVRDIYQKVSELYGLIKDHEQDLVVVDKADSLMEDAKTDLLYLNDCIHQYGNKIQRPDQNTDFMHSRNSESPHASIDGTVHSATTKSTETPLGDEMKRQVENTMRHMAELLGKKNSSTDNGMNCAHSSKHPLPVDDDADFDIL</sequence>
<accession>A0A9P8JVX4</accession>
<reference evidence="2" key="2">
    <citation type="submission" date="2021-08" db="EMBL/GenBank/DDBJ databases">
        <authorList>
            <person name="Gostincar C."/>
            <person name="Sun X."/>
            <person name="Song Z."/>
            <person name="Gunde-Cimerman N."/>
        </authorList>
    </citation>
    <scope>NUCLEOTIDE SEQUENCE</scope>
    <source>
        <strain evidence="2">EXF-9298</strain>
    </source>
</reference>
<feature type="compositionally biased region" description="Polar residues" evidence="1">
    <location>
        <begin position="90"/>
        <end position="99"/>
    </location>
</feature>
<keyword evidence="3" id="KW-1185">Reference proteome</keyword>
<organism evidence="2 3">
    <name type="scientific">Aureobasidium melanogenum</name>
    <name type="common">Aureobasidium pullulans var. melanogenum</name>
    <dbReference type="NCBI Taxonomy" id="46634"/>
    <lineage>
        <taxon>Eukaryota</taxon>
        <taxon>Fungi</taxon>
        <taxon>Dikarya</taxon>
        <taxon>Ascomycota</taxon>
        <taxon>Pezizomycotina</taxon>
        <taxon>Dothideomycetes</taxon>
        <taxon>Dothideomycetidae</taxon>
        <taxon>Dothideales</taxon>
        <taxon>Saccotheciaceae</taxon>
        <taxon>Aureobasidium</taxon>
    </lineage>
</organism>
<feature type="region of interest" description="Disordered" evidence="1">
    <location>
        <begin position="67"/>
        <end position="103"/>
    </location>
</feature>
<reference evidence="2" key="1">
    <citation type="journal article" date="2021" name="J Fungi (Basel)">
        <title>Virulence traits and population genomics of the black yeast Aureobasidium melanogenum.</title>
        <authorList>
            <person name="Cernosa A."/>
            <person name="Sun X."/>
            <person name="Gostincar C."/>
            <person name="Fang C."/>
            <person name="Gunde-Cimerman N."/>
            <person name="Song Z."/>
        </authorList>
    </citation>
    <scope>NUCLEOTIDE SEQUENCE</scope>
    <source>
        <strain evidence="2">EXF-9298</strain>
    </source>
</reference>
<protein>
    <submittedName>
        <fullName evidence="2">Uncharacterized protein</fullName>
    </submittedName>
</protein>